<dbReference type="GO" id="GO:0005634">
    <property type="term" value="C:nucleus"/>
    <property type="evidence" value="ECO:0007669"/>
    <property type="project" value="TreeGrafter"/>
</dbReference>
<organism evidence="5 6">
    <name type="scientific">Synchytrium microbalum</name>
    <dbReference type="NCBI Taxonomy" id="1806994"/>
    <lineage>
        <taxon>Eukaryota</taxon>
        <taxon>Fungi</taxon>
        <taxon>Fungi incertae sedis</taxon>
        <taxon>Chytridiomycota</taxon>
        <taxon>Chytridiomycota incertae sedis</taxon>
        <taxon>Chytridiomycetes</taxon>
        <taxon>Synchytriales</taxon>
        <taxon>Synchytriaceae</taxon>
        <taxon>Synchytrium</taxon>
    </lineage>
</organism>
<feature type="compositionally biased region" description="Low complexity" evidence="3">
    <location>
        <begin position="184"/>
        <end position="214"/>
    </location>
</feature>
<dbReference type="SMART" id="SM01233">
    <property type="entry name" value="HABP4_PAI-RBP1"/>
    <property type="match status" value="1"/>
</dbReference>
<feature type="region of interest" description="Disordered" evidence="3">
    <location>
        <begin position="282"/>
        <end position="377"/>
    </location>
</feature>
<dbReference type="RefSeq" id="XP_031026622.1">
    <property type="nucleotide sequence ID" value="XM_031167537.1"/>
</dbReference>
<feature type="compositionally biased region" description="Low complexity" evidence="3">
    <location>
        <begin position="25"/>
        <end position="36"/>
    </location>
</feature>
<accession>A0A507CAV2</accession>
<dbReference type="InterPro" id="IPR006861">
    <property type="entry name" value="HABP4_PAIRBP1-bd"/>
</dbReference>
<feature type="compositionally biased region" description="Basic and acidic residues" evidence="3">
    <location>
        <begin position="288"/>
        <end position="300"/>
    </location>
</feature>
<feature type="compositionally biased region" description="Polar residues" evidence="3">
    <location>
        <begin position="37"/>
        <end position="52"/>
    </location>
</feature>
<keyword evidence="2" id="KW-0963">Cytoplasm</keyword>
<dbReference type="Gene3D" id="6.10.140.1040">
    <property type="match status" value="1"/>
</dbReference>
<keyword evidence="6" id="KW-1185">Reference proteome</keyword>
<dbReference type="Proteomes" id="UP000319731">
    <property type="component" value="Unassembled WGS sequence"/>
</dbReference>
<proteinExistence type="predicted"/>
<name>A0A507CAV2_9FUNG</name>
<feature type="compositionally biased region" description="Basic and acidic residues" evidence="3">
    <location>
        <begin position="53"/>
        <end position="65"/>
    </location>
</feature>
<dbReference type="Pfam" id="PF09598">
    <property type="entry name" value="Stm1_N"/>
    <property type="match status" value="1"/>
</dbReference>
<dbReference type="PANTHER" id="PTHR12299:SF17">
    <property type="entry name" value="AT19571P-RELATED"/>
    <property type="match status" value="1"/>
</dbReference>
<comment type="caution">
    <text evidence="5">The sequence shown here is derived from an EMBL/GenBank/DDBJ whole genome shotgun (WGS) entry which is preliminary data.</text>
</comment>
<evidence type="ECO:0000259" key="4">
    <source>
        <dbReference type="SMART" id="SM01233"/>
    </source>
</evidence>
<reference evidence="5 6" key="1">
    <citation type="journal article" date="2019" name="Sci. Rep.">
        <title>Comparative genomics of chytrid fungi reveal insights into the obligate biotrophic and pathogenic lifestyle of Synchytrium endobioticum.</title>
        <authorList>
            <person name="van de Vossenberg B.T.L.H."/>
            <person name="Warris S."/>
            <person name="Nguyen H.D.T."/>
            <person name="van Gent-Pelzer M.P.E."/>
            <person name="Joly D.L."/>
            <person name="van de Geest H.C."/>
            <person name="Bonants P.J.M."/>
            <person name="Smith D.S."/>
            <person name="Levesque C.A."/>
            <person name="van der Lee T.A.J."/>
        </authorList>
    </citation>
    <scope>NUCLEOTIDE SEQUENCE [LARGE SCALE GENOMIC DNA]</scope>
    <source>
        <strain evidence="5 6">JEL517</strain>
    </source>
</reference>
<dbReference type="GO" id="GO:0003723">
    <property type="term" value="F:RNA binding"/>
    <property type="evidence" value="ECO:0007669"/>
    <property type="project" value="InterPro"/>
</dbReference>
<evidence type="ECO:0000256" key="2">
    <source>
        <dbReference type="ARBA" id="ARBA00022490"/>
    </source>
</evidence>
<dbReference type="OrthoDB" id="5390558at2759"/>
<evidence type="ECO:0000313" key="6">
    <source>
        <dbReference type="Proteomes" id="UP000319731"/>
    </source>
</evidence>
<feature type="compositionally biased region" description="Basic and acidic residues" evidence="3">
    <location>
        <begin position="313"/>
        <end position="329"/>
    </location>
</feature>
<feature type="compositionally biased region" description="Gly residues" evidence="3">
    <location>
        <begin position="131"/>
        <end position="140"/>
    </location>
</feature>
<dbReference type="GeneID" id="42002834"/>
<feature type="compositionally biased region" description="Gly residues" evidence="3">
    <location>
        <begin position="340"/>
        <end position="360"/>
    </location>
</feature>
<dbReference type="STRING" id="1806994.A0A507CAV2"/>
<evidence type="ECO:0000313" key="5">
    <source>
        <dbReference type="EMBL" id="TPX36309.1"/>
    </source>
</evidence>
<feature type="region of interest" description="Disordered" evidence="3">
    <location>
        <begin position="1"/>
        <end position="222"/>
    </location>
</feature>
<dbReference type="Pfam" id="PF04774">
    <property type="entry name" value="HABP4_PAI-RBP1"/>
    <property type="match status" value="1"/>
</dbReference>
<protein>
    <recommendedName>
        <fullName evidence="4">Hyaluronan/mRNA-binding protein domain-containing protein</fullName>
    </recommendedName>
</protein>
<feature type="compositionally biased region" description="Basic and acidic residues" evidence="3">
    <location>
        <begin position="145"/>
        <end position="166"/>
    </location>
</feature>
<dbReference type="PANTHER" id="PTHR12299">
    <property type="entry name" value="HYALURONIC ACID-BINDING PROTEIN 4"/>
    <property type="match status" value="1"/>
</dbReference>
<evidence type="ECO:0000256" key="3">
    <source>
        <dbReference type="SAM" id="MobiDB-lite"/>
    </source>
</evidence>
<sequence length="377" mass="39047">MEVGSKNPFDLLGDESENDAPAPTPAAKGAAQKPTTNTTSAPSKTAVSNERATPSERSSRNDYPRRGGAKPAVDGQRPPRFSGPRETNGAGNGVATAEGGERPYRPRGENSYESSNGGGRGRGSSHVGAPGARGGGFRGRGGPHRGREYDRRSGRVDMDSEKKEVAGKGTWGDPLTAESAAVPAETTDGAAETTETEVAVDGAAPAEGEAAAPEPVEEQPEDKYKSLDDYFKELAAKKPTAAAPTRKANEGADVSQWKDAVVFQRGDEEEVFIALGQQKAKKAAAGTIKEKVQVDLDIRFTEPSSAPRGRGGNRGEFRGGRGGPRRDGDNSGPRSPRESGAGGFRGGRGAGGPRGGGRGSGPPVRLEDTNAFPSLGK</sequence>
<dbReference type="EMBL" id="QEAO01000005">
    <property type="protein sequence ID" value="TPX36309.1"/>
    <property type="molecule type" value="Genomic_DNA"/>
</dbReference>
<dbReference type="AlphaFoldDB" id="A0A507CAV2"/>
<dbReference type="InterPro" id="IPR019084">
    <property type="entry name" value="STM1-like_N"/>
</dbReference>
<dbReference type="GO" id="GO:0005737">
    <property type="term" value="C:cytoplasm"/>
    <property type="evidence" value="ECO:0007669"/>
    <property type="project" value="UniProtKB-SubCell"/>
</dbReference>
<gene>
    <name evidence="5" type="ORF">SmJEL517_g01609</name>
</gene>
<feature type="domain" description="Hyaluronan/mRNA-binding protein" evidence="4">
    <location>
        <begin position="145"/>
        <end position="251"/>
    </location>
</feature>
<feature type="compositionally biased region" description="Basic and acidic residues" evidence="3">
    <location>
        <begin position="99"/>
        <end position="110"/>
    </location>
</feature>
<comment type="subcellular location">
    <subcellularLocation>
        <location evidence="1">Cytoplasm</location>
    </subcellularLocation>
</comment>
<evidence type="ECO:0000256" key="1">
    <source>
        <dbReference type="ARBA" id="ARBA00004496"/>
    </source>
</evidence>
<dbReference type="InterPro" id="IPR039764">
    <property type="entry name" value="HABP4/SERBP1-like"/>
</dbReference>